<dbReference type="PROSITE" id="PS00138">
    <property type="entry name" value="SUBTILASE_SER"/>
    <property type="match status" value="1"/>
</dbReference>
<dbReference type="Proteomes" id="UP001162802">
    <property type="component" value="Unassembled WGS sequence"/>
</dbReference>
<comment type="caution">
    <text evidence="7">The sequence shown here is derived from an EMBL/GenBank/DDBJ whole genome shotgun (WGS) entry which is preliminary data.</text>
</comment>
<dbReference type="EMBL" id="JALHAT010000083">
    <property type="protein sequence ID" value="MCJ1962983.1"/>
    <property type="molecule type" value="Genomic_DNA"/>
</dbReference>
<dbReference type="PROSITE" id="PS00137">
    <property type="entry name" value="SUBTILASE_HIS"/>
    <property type="match status" value="1"/>
</dbReference>
<evidence type="ECO:0000256" key="5">
    <source>
        <dbReference type="PROSITE-ProRule" id="PRU01240"/>
    </source>
</evidence>
<keyword evidence="2 5" id="KW-0645">Protease</keyword>
<dbReference type="CDD" id="cd07487">
    <property type="entry name" value="Peptidases_S8_1"/>
    <property type="match status" value="1"/>
</dbReference>
<organism evidence="7 8">
    <name type="scientific">Novosphingobium mangrovi</name>
    <name type="common">ex Hu et al. 2023</name>
    <dbReference type="NCBI Taxonomy" id="2930094"/>
    <lineage>
        <taxon>Bacteria</taxon>
        <taxon>Pseudomonadati</taxon>
        <taxon>Pseudomonadota</taxon>
        <taxon>Alphaproteobacteria</taxon>
        <taxon>Sphingomonadales</taxon>
        <taxon>Sphingomonadaceae</taxon>
        <taxon>Novosphingobium</taxon>
    </lineage>
</organism>
<keyword evidence="8" id="KW-1185">Reference proteome</keyword>
<keyword evidence="3 5" id="KW-0378">Hydrolase</keyword>
<proteinExistence type="inferred from homology"/>
<dbReference type="PANTHER" id="PTHR43806:SF11">
    <property type="entry name" value="CEREVISIN-RELATED"/>
    <property type="match status" value="1"/>
</dbReference>
<dbReference type="InterPro" id="IPR036852">
    <property type="entry name" value="Peptidase_S8/S53_dom_sf"/>
</dbReference>
<reference evidence="7" key="1">
    <citation type="submission" date="2022-03" db="EMBL/GenBank/DDBJ databases">
        <title>Identification of a novel bacterium isolated from mangrove sediments.</title>
        <authorList>
            <person name="Pan X."/>
        </authorList>
    </citation>
    <scope>NUCLEOTIDE SEQUENCE</scope>
    <source>
        <strain evidence="7">B2637</strain>
    </source>
</reference>
<sequence>MSAIDDGADGEANSDDLNGLVAKSRISLDVLAAADAIQARSRDDADRYAFAANAALPMQKQIHTLVHGSQDLIQVIVEANARLRAGSEAARNYLLAFYLKLRAETARIDNPGATELAEHIEYLQGLGIASRTAGELAIYLLELENVEAQPFDKADEVDLRKSLMTDKFLIGALTRTTIENLADFHWHEDHCVYRISGNHACDMSLYESGRTVKCDAARVTFSATGRNIVWAVADSGIDGNHPHFRKHGNLDLPSSLEHQDLTGDDAPLVDENGHGTHVAGVIAGETCRVPPGGICGSPDFAAQDLAVRKMQQGKRGLGNAEPVSVDVIAGLAPECKLMSLKVVSPREGVRAGDLVAAIGYIRKVNSGDHLQIHGLNISLGYLFDPEWFAAGHSPLCKEVNRLVKEGVVVVVAAGNGGYGMVQKHDRKQERATHLGTISDPGNAELAITVGSVHRDSPHTFGVSYFSGKGPTADGRMKPDLVAPGERIVSASPHDVANGDVATFCERSGTSMAAPHVSGCIAAFLSTRQEFVGQPEVVKRIFKKSTTDIGRQPEFQGAGLVDVMRALQLKRF</sequence>
<feature type="domain" description="Peptidase S8/S53" evidence="6">
    <location>
        <begin position="225"/>
        <end position="558"/>
    </location>
</feature>
<protein>
    <submittedName>
        <fullName evidence="7">S8 family peptidase</fullName>
    </submittedName>
</protein>
<evidence type="ECO:0000256" key="2">
    <source>
        <dbReference type="ARBA" id="ARBA00022670"/>
    </source>
</evidence>
<feature type="active site" description="Charge relay system" evidence="5">
    <location>
        <position position="510"/>
    </location>
</feature>
<dbReference type="PROSITE" id="PS51892">
    <property type="entry name" value="SUBTILASE"/>
    <property type="match status" value="1"/>
</dbReference>
<dbReference type="InterPro" id="IPR015500">
    <property type="entry name" value="Peptidase_S8_subtilisin-rel"/>
</dbReference>
<dbReference type="PANTHER" id="PTHR43806">
    <property type="entry name" value="PEPTIDASE S8"/>
    <property type="match status" value="1"/>
</dbReference>
<evidence type="ECO:0000259" key="6">
    <source>
        <dbReference type="Pfam" id="PF00082"/>
    </source>
</evidence>
<dbReference type="InterPro" id="IPR022398">
    <property type="entry name" value="Peptidase_S8_His-AS"/>
</dbReference>
<feature type="active site" description="Charge relay system" evidence="5">
    <location>
        <position position="274"/>
    </location>
</feature>
<accession>A0ABT0AIF9</accession>
<feature type="active site" description="Charge relay system" evidence="5">
    <location>
        <position position="234"/>
    </location>
</feature>
<evidence type="ECO:0000313" key="8">
    <source>
        <dbReference type="Proteomes" id="UP001162802"/>
    </source>
</evidence>
<dbReference type="Pfam" id="PF00082">
    <property type="entry name" value="Peptidase_S8"/>
    <property type="match status" value="1"/>
</dbReference>
<dbReference type="SUPFAM" id="SSF52743">
    <property type="entry name" value="Subtilisin-like"/>
    <property type="match status" value="1"/>
</dbReference>
<comment type="similarity">
    <text evidence="1 5">Belongs to the peptidase S8 family.</text>
</comment>
<evidence type="ECO:0000313" key="7">
    <source>
        <dbReference type="EMBL" id="MCJ1962983.1"/>
    </source>
</evidence>
<dbReference type="InterPro" id="IPR000209">
    <property type="entry name" value="Peptidase_S8/S53_dom"/>
</dbReference>
<dbReference type="PRINTS" id="PR00723">
    <property type="entry name" value="SUBTILISIN"/>
</dbReference>
<evidence type="ECO:0000256" key="4">
    <source>
        <dbReference type="ARBA" id="ARBA00022825"/>
    </source>
</evidence>
<keyword evidence="4 5" id="KW-0720">Serine protease</keyword>
<evidence type="ECO:0000256" key="1">
    <source>
        <dbReference type="ARBA" id="ARBA00011073"/>
    </source>
</evidence>
<dbReference type="RefSeq" id="WP_243803383.1">
    <property type="nucleotide sequence ID" value="NZ_JALHAT010000083.1"/>
</dbReference>
<dbReference type="InterPro" id="IPR050131">
    <property type="entry name" value="Peptidase_S8_subtilisin-like"/>
</dbReference>
<gene>
    <name evidence="7" type="ORF">MTR65_20065</name>
</gene>
<dbReference type="Gene3D" id="3.40.50.200">
    <property type="entry name" value="Peptidase S8/S53 domain"/>
    <property type="match status" value="1"/>
</dbReference>
<evidence type="ECO:0000256" key="3">
    <source>
        <dbReference type="ARBA" id="ARBA00022801"/>
    </source>
</evidence>
<name>A0ABT0AIF9_9SPHN</name>
<dbReference type="InterPro" id="IPR023828">
    <property type="entry name" value="Peptidase_S8_Ser-AS"/>
</dbReference>